<dbReference type="Pfam" id="PF04932">
    <property type="entry name" value="Wzy_C"/>
    <property type="match status" value="1"/>
</dbReference>
<dbReference type="GO" id="GO:0016020">
    <property type="term" value="C:membrane"/>
    <property type="evidence" value="ECO:0007669"/>
    <property type="project" value="UniProtKB-SubCell"/>
</dbReference>
<feature type="transmembrane region" description="Helical" evidence="5">
    <location>
        <begin position="414"/>
        <end position="434"/>
    </location>
</feature>
<dbReference type="GO" id="GO:0016874">
    <property type="term" value="F:ligase activity"/>
    <property type="evidence" value="ECO:0007669"/>
    <property type="project" value="UniProtKB-KW"/>
</dbReference>
<dbReference type="InterPro" id="IPR007016">
    <property type="entry name" value="O-antigen_ligase-rel_domated"/>
</dbReference>
<feature type="transmembrane region" description="Helical" evidence="5">
    <location>
        <begin position="366"/>
        <end position="394"/>
    </location>
</feature>
<keyword evidence="2 5" id="KW-0812">Transmembrane</keyword>
<evidence type="ECO:0000256" key="1">
    <source>
        <dbReference type="ARBA" id="ARBA00004141"/>
    </source>
</evidence>
<evidence type="ECO:0000256" key="2">
    <source>
        <dbReference type="ARBA" id="ARBA00022692"/>
    </source>
</evidence>
<feature type="domain" description="O-antigen ligase-related" evidence="6">
    <location>
        <begin position="197"/>
        <end position="346"/>
    </location>
</feature>
<comment type="subcellular location">
    <subcellularLocation>
        <location evidence="1">Membrane</location>
        <topology evidence="1">Multi-pass membrane protein</topology>
    </subcellularLocation>
</comment>
<keyword evidence="3 5" id="KW-1133">Transmembrane helix</keyword>
<dbReference type="Proteomes" id="UP000747074">
    <property type="component" value="Unassembled WGS sequence"/>
</dbReference>
<organism evidence="7 8">
    <name type="scientific">Bacteroides xylanisolvens</name>
    <dbReference type="NCBI Taxonomy" id="371601"/>
    <lineage>
        <taxon>Bacteria</taxon>
        <taxon>Pseudomonadati</taxon>
        <taxon>Bacteroidota</taxon>
        <taxon>Bacteroidia</taxon>
        <taxon>Bacteroidales</taxon>
        <taxon>Bacteroidaceae</taxon>
        <taxon>Bacteroides</taxon>
    </lineage>
</organism>
<feature type="transmembrane region" description="Helical" evidence="5">
    <location>
        <begin position="165"/>
        <end position="183"/>
    </location>
</feature>
<sequence length="586" mass="67136">MNFKMLNTRMNFMLYFLQICLWGILLLPINFIYKTILSDYILISIETIISACLVIVSFGLAIRNKRFPEISMVDIIIACYAGYILFNSFFIRPLPVTNIFLLKFLSVCLIYISIRMMTDKQQKTGSLSIAIIGTLEAVLVILQNYGWVESEHLLFNCTGSFFNPGLAGGFLACSFCISVYLLITTHICFKKICLFISCVLQINALVLTHSRAGWIAAIIGLCYLLWHTESIVLQQSKAFIKKNLIVQCIIIGIAIIAAISAYQYKKASADGRLFIWGICLDMSKDKLITGHGTGMFREKFPNYQAAFFTQNPDSDNIDYAGNPLYPFNEYLSVLVTQGLIGVAFLILMVISLFFHSSSKGVRQQRAFLLTWGIFACFSYPMAHYRLMILLPFLIALLPITGRTLRSHLGWWTKIIILGVIISGIYVGISGILTYSKLEKAYNKHERISQELYNDIKYDLTLLNHYYNSIANKLPACEEFYLLKEYVELYPSSYGLCELGRRYKSRKLFSQAKECFIFAYHINPSLIVPQYELFLLYREEKNMNQMVAIGERILHQPVKQENTISIKIKTEVRKILRDHLTKNMVTK</sequence>
<dbReference type="EMBL" id="DYVL01000062">
    <property type="protein sequence ID" value="HJG11226.1"/>
    <property type="molecule type" value="Genomic_DNA"/>
</dbReference>
<evidence type="ECO:0000256" key="5">
    <source>
        <dbReference type="SAM" id="Phobius"/>
    </source>
</evidence>
<gene>
    <name evidence="7" type="ORF">K8V07_04790</name>
</gene>
<name>A0A921LGD7_9BACE</name>
<reference evidence="7" key="1">
    <citation type="journal article" date="2021" name="PeerJ">
        <title>Extensive microbial diversity within the chicken gut microbiome revealed by metagenomics and culture.</title>
        <authorList>
            <person name="Gilroy R."/>
            <person name="Ravi A."/>
            <person name="Getino M."/>
            <person name="Pursley I."/>
            <person name="Horton D.L."/>
            <person name="Alikhan N.F."/>
            <person name="Baker D."/>
            <person name="Gharbi K."/>
            <person name="Hall N."/>
            <person name="Watson M."/>
            <person name="Adriaenssens E.M."/>
            <person name="Foster-Nyarko E."/>
            <person name="Jarju S."/>
            <person name="Secka A."/>
            <person name="Antonio M."/>
            <person name="Oren A."/>
            <person name="Chaudhuri R.R."/>
            <person name="La Ragione R."/>
            <person name="Hildebrand F."/>
            <person name="Pallen M.J."/>
        </authorList>
    </citation>
    <scope>NUCLEOTIDE SEQUENCE</scope>
    <source>
        <strain evidence="7">CHK154-13316</strain>
    </source>
</reference>
<dbReference type="PANTHER" id="PTHR37422">
    <property type="entry name" value="TEICHURONIC ACID BIOSYNTHESIS PROTEIN TUAE"/>
    <property type="match status" value="1"/>
</dbReference>
<feature type="transmembrane region" description="Helical" evidence="5">
    <location>
        <begin position="244"/>
        <end position="264"/>
    </location>
</feature>
<evidence type="ECO:0000259" key="6">
    <source>
        <dbReference type="Pfam" id="PF04932"/>
    </source>
</evidence>
<feature type="transmembrane region" description="Helical" evidence="5">
    <location>
        <begin position="214"/>
        <end position="232"/>
    </location>
</feature>
<feature type="transmembrane region" description="Helical" evidence="5">
    <location>
        <begin position="96"/>
        <end position="114"/>
    </location>
</feature>
<keyword evidence="4 5" id="KW-0472">Membrane</keyword>
<evidence type="ECO:0000313" key="7">
    <source>
        <dbReference type="EMBL" id="HJG11226.1"/>
    </source>
</evidence>
<feature type="transmembrane region" description="Helical" evidence="5">
    <location>
        <begin position="39"/>
        <end position="60"/>
    </location>
</feature>
<evidence type="ECO:0000256" key="3">
    <source>
        <dbReference type="ARBA" id="ARBA00022989"/>
    </source>
</evidence>
<evidence type="ECO:0000313" key="8">
    <source>
        <dbReference type="Proteomes" id="UP000747074"/>
    </source>
</evidence>
<evidence type="ECO:0000256" key="4">
    <source>
        <dbReference type="ARBA" id="ARBA00023136"/>
    </source>
</evidence>
<protein>
    <submittedName>
        <fullName evidence="7">O-antigen ligase family protein</fullName>
    </submittedName>
</protein>
<feature type="transmembrane region" description="Helical" evidence="5">
    <location>
        <begin position="192"/>
        <end position="208"/>
    </location>
</feature>
<feature type="transmembrane region" description="Helical" evidence="5">
    <location>
        <begin position="72"/>
        <end position="90"/>
    </location>
</feature>
<dbReference type="PANTHER" id="PTHR37422:SF13">
    <property type="entry name" value="LIPOPOLYSACCHARIDE BIOSYNTHESIS PROTEIN PA4999-RELATED"/>
    <property type="match status" value="1"/>
</dbReference>
<proteinExistence type="predicted"/>
<reference evidence="7" key="2">
    <citation type="submission" date="2021-09" db="EMBL/GenBank/DDBJ databases">
        <authorList>
            <person name="Gilroy R."/>
        </authorList>
    </citation>
    <scope>NUCLEOTIDE SEQUENCE</scope>
    <source>
        <strain evidence="7">CHK154-13316</strain>
    </source>
</reference>
<dbReference type="InterPro" id="IPR051533">
    <property type="entry name" value="WaaL-like"/>
</dbReference>
<comment type="caution">
    <text evidence="7">The sequence shown here is derived from an EMBL/GenBank/DDBJ whole genome shotgun (WGS) entry which is preliminary data.</text>
</comment>
<dbReference type="AlphaFoldDB" id="A0A921LGD7"/>
<feature type="transmembrane region" description="Helical" evidence="5">
    <location>
        <begin position="12"/>
        <end position="33"/>
    </location>
</feature>
<feature type="transmembrane region" description="Helical" evidence="5">
    <location>
        <begin position="126"/>
        <end position="145"/>
    </location>
</feature>
<keyword evidence="7" id="KW-0436">Ligase</keyword>
<feature type="transmembrane region" description="Helical" evidence="5">
    <location>
        <begin position="330"/>
        <end position="354"/>
    </location>
</feature>
<accession>A0A921LGD7</accession>